<keyword evidence="1" id="KW-0472">Membrane</keyword>
<accession>A0A502E0Y2</accession>
<dbReference type="OrthoDB" id="8900379at2"/>
<dbReference type="EMBL" id="RCZI01000001">
    <property type="protein sequence ID" value="TPG30070.1"/>
    <property type="molecule type" value="Genomic_DNA"/>
</dbReference>
<keyword evidence="1" id="KW-0812">Transmembrane</keyword>
<evidence type="ECO:0000313" key="3">
    <source>
        <dbReference type="Proteomes" id="UP000319212"/>
    </source>
</evidence>
<protein>
    <submittedName>
        <fullName evidence="2">Uncharacterized protein</fullName>
    </submittedName>
</protein>
<reference evidence="2 3" key="1">
    <citation type="journal article" date="2019" name="Environ. Microbiol.">
        <title>Species interactions and distinct microbial communities in high Arctic permafrost affected cryosols are associated with the CH4 and CO2 gas fluxes.</title>
        <authorList>
            <person name="Altshuler I."/>
            <person name="Hamel J."/>
            <person name="Turney S."/>
            <person name="Magnuson E."/>
            <person name="Levesque R."/>
            <person name="Greer C."/>
            <person name="Whyte L.G."/>
        </authorList>
    </citation>
    <scope>NUCLEOTIDE SEQUENCE [LARGE SCALE GENOMIC DNA]</scope>
    <source>
        <strain evidence="2 3">S06.C</strain>
    </source>
</reference>
<sequence>MDFELDTLTMGTASLTGSLLLLAIAWLGWHRIAARRAAQRRIEAARVRSGHVPLEIPTVRGGLGDGQRDAAPDTLPEWFIQGKGGHTIVDEHPRIRLRYRDPQGRKAECVIQVEQLDLRKRFVVGHGDLPGETHAVPLHAIQSARIADTGQRFNVDFWFDAVKVARRRRGEV</sequence>
<comment type="caution">
    <text evidence="2">The sequence shown here is derived from an EMBL/GenBank/DDBJ whole genome shotgun (WGS) entry which is preliminary data.</text>
</comment>
<evidence type="ECO:0000313" key="2">
    <source>
        <dbReference type="EMBL" id="TPG30070.1"/>
    </source>
</evidence>
<feature type="transmembrane region" description="Helical" evidence="1">
    <location>
        <begin position="12"/>
        <end position="32"/>
    </location>
</feature>
<proteinExistence type="predicted"/>
<organism evidence="2 3">
    <name type="scientific">Variovorax guangxiensis</name>
    <dbReference type="NCBI Taxonomy" id="1775474"/>
    <lineage>
        <taxon>Bacteria</taxon>
        <taxon>Pseudomonadati</taxon>
        <taxon>Pseudomonadota</taxon>
        <taxon>Betaproteobacteria</taxon>
        <taxon>Burkholderiales</taxon>
        <taxon>Comamonadaceae</taxon>
        <taxon>Variovorax</taxon>
    </lineage>
</organism>
<gene>
    <name evidence="2" type="ORF">EAH82_00765</name>
</gene>
<dbReference type="RefSeq" id="WP_140837949.1">
    <property type="nucleotide sequence ID" value="NZ_RCZI01000001.1"/>
</dbReference>
<keyword evidence="1" id="KW-1133">Transmembrane helix</keyword>
<dbReference type="AlphaFoldDB" id="A0A502E0Y2"/>
<name>A0A502E0Y2_9BURK</name>
<evidence type="ECO:0000256" key="1">
    <source>
        <dbReference type="SAM" id="Phobius"/>
    </source>
</evidence>
<dbReference type="Proteomes" id="UP000319212">
    <property type="component" value="Unassembled WGS sequence"/>
</dbReference>